<evidence type="ECO:0000256" key="1">
    <source>
        <dbReference type="ARBA" id="ARBA00004651"/>
    </source>
</evidence>
<dbReference type="Proteomes" id="UP000325161">
    <property type="component" value="Chromosome"/>
</dbReference>
<organism evidence="9 10">
    <name type="scientific">Pigmentiphaga aceris</name>
    <dbReference type="NCBI Taxonomy" id="1940612"/>
    <lineage>
        <taxon>Bacteria</taxon>
        <taxon>Pseudomonadati</taxon>
        <taxon>Pseudomonadota</taxon>
        <taxon>Betaproteobacteria</taxon>
        <taxon>Burkholderiales</taxon>
        <taxon>Alcaligenaceae</taxon>
        <taxon>Pigmentiphaga</taxon>
    </lineage>
</organism>
<evidence type="ECO:0000256" key="7">
    <source>
        <dbReference type="SAM" id="Phobius"/>
    </source>
</evidence>
<evidence type="ECO:0000256" key="5">
    <source>
        <dbReference type="ARBA" id="ARBA00023136"/>
    </source>
</evidence>
<feature type="transmembrane region" description="Helical" evidence="7">
    <location>
        <begin position="289"/>
        <end position="314"/>
    </location>
</feature>
<reference evidence="9 10" key="1">
    <citation type="submission" date="2019-08" db="EMBL/GenBank/DDBJ databases">
        <title>Amphibian skin-associated Pigmentiphaga: genome sequence and occurrence across geography and hosts.</title>
        <authorList>
            <person name="Bletz M.C."/>
            <person name="Bunk B."/>
            <person name="Sproeer C."/>
            <person name="Biwer P."/>
            <person name="Reiter S."/>
            <person name="Rabemananjara F.C.E."/>
            <person name="Schulz S."/>
            <person name="Overmann J."/>
            <person name="Vences M."/>
        </authorList>
    </citation>
    <scope>NUCLEOTIDE SEQUENCE [LARGE SCALE GENOMIC DNA]</scope>
    <source>
        <strain evidence="9 10">Mada1488</strain>
    </source>
</reference>
<protein>
    <submittedName>
        <fullName evidence="9">Type II secretion system F family protein</fullName>
    </submittedName>
</protein>
<keyword evidence="4 7" id="KW-1133">Transmembrane helix</keyword>
<keyword evidence="10" id="KW-1185">Reference proteome</keyword>
<dbReference type="GO" id="GO:0005886">
    <property type="term" value="C:plasma membrane"/>
    <property type="evidence" value="ECO:0007669"/>
    <property type="project" value="UniProtKB-SubCell"/>
</dbReference>
<evidence type="ECO:0000259" key="8">
    <source>
        <dbReference type="Pfam" id="PF00482"/>
    </source>
</evidence>
<name>A0A5C0AYY4_9BURK</name>
<evidence type="ECO:0000256" key="2">
    <source>
        <dbReference type="ARBA" id="ARBA00022475"/>
    </source>
</evidence>
<feature type="transmembrane region" description="Helical" evidence="7">
    <location>
        <begin position="6"/>
        <end position="28"/>
    </location>
</feature>
<proteinExistence type="predicted"/>
<keyword evidence="5 7" id="KW-0472">Membrane</keyword>
<comment type="subcellular location">
    <subcellularLocation>
        <location evidence="1">Cell membrane</location>
        <topology evidence="1">Multi-pass membrane protein</topology>
    </subcellularLocation>
</comment>
<feature type="region of interest" description="Disordered" evidence="6">
    <location>
        <begin position="38"/>
        <end position="67"/>
    </location>
</feature>
<evidence type="ECO:0000256" key="3">
    <source>
        <dbReference type="ARBA" id="ARBA00022692"/>
    </source>
</evidence>
<accession>A0A5C0AYY4</accession>
<dbReference type="InterPro" id="IPR018076">
    <property type="entry name" value="T2SS_GspF_dom"/>
</dbReference>
<dbReference type="PANTHER" id="PTHR35007:SF2">
    <property type="entry name" value="PILUS ASSEMBLE PROTEIN"/>
    <property type="match status" value="1"/>
</dbReference>
<evidence type="ECO:0000313" key="10">
    <source>
        <dbReference type="Proteomes" id="UP000325161"/>
    </source>
</evidence>
<feature type="transmembrane region" description="Helical" evidence="7">
    <location>
        <begin position="112"/>
        <end position="134"/>
    </location>
</feature>
<evidence type="ECO:0000256" key="4">
    <source>
        <dbReference type="ARBA" id="ARBA00022989"/>
    </source>
</evidence>
<dbReference type="Pfam" id="PF00482">
    <property type="entry name" value="T2SSF"/>
    <property type="match status" value="1"/>
</dbReference>
<keyword evidence="2" id="KW-1003">Cell membrane</keyword>
<dbReference type="RefSeq" id="WP_148814030.1">
    <property type="nucleotide sequence ID" value="NZ_CP043046.1"/>
</dbReference>
<gene>
    <name evidence="9" type="ORF">FXN63_07180</name>
</gene>
<keyword evidence="3 7" id="KW-0812">Transmembrane</keyword>
<dbReference type="KEGG" id="pacr:FXN63_07180"/>
<dbReference type="PANTHER" id="PTHR35007">
    <property type="entry name" value="INTEGRAL MEMBRANE PROTEIN-RELATED"/>
    <property type="match status" value="1"/>
</dbReference>
<sequence length="322" mass="35302">MVSAYVLSIISLLLLALAVGLAGGSMVLRAARQQRSRQSIDKRLNRRATPGASRSDDEPEEGPATRLGRARARALQLGKQLSKGRVGELLLTDEERQLLTQSGFNRENDRSIFALSRAGLALGLPIVIMFVLSLDGLGEYVMAAFFGLAFGLMLPKWYLRRRAARRRVQAADELPLLIDLMRLLQGVGLSIDQSLHIIVQEFKHVLPILSGELALAAGQYARGRTREQSLTRVATLYNNDDLAALVGMIVQVDRHGGAVQEPLQRFGERLREQRKLDLKMRVGKLTVKMTGVMVVTLLPALIVVTGGAGFLALFRGLSKMGL</sequence>
<evidence type="ECO:0000256" key="6">
    <source>
        <dbReference type="SAM" id="MobiDB-lite"/>
    </source>
</evidence>
<feature type="domain" description="Type II secretion system protein GspF" evidence="8">
    <location>
        <begin position="178"/>
        <end position="304"/>
    </location>
</feature>
<evidence type="ECO:0000313" key="9">
    <source>
        <dbReference type="EMBL" id="QEI05647.1"/>
    </source>
</evidence>
<feature type="transmembrane region" description="Helical" evidence="7">
    <location>
        <begin position="140"/>
        <end position="159"/>
    </location>
</feature>
<dbReference type="EMBL" id="CP043046">
    <property type="protein sequence ID" value="QEI05647.1"/>
    <property type="molecule type" value="Genomic_DNA"/>
</dbReference>
<dbReference type="OrthoDB" id="5952202at2"/>
<dbReference type="AlphaFoldDB" id="A0A5C0AYY4"/>